<dbReference type="Proteomes" id="UP001595979">
    <property type="component" value="Unassembled WGS sequence"/>
</dbReference>
<organism evidence="3 4">
    <name type="scientific">Deinococcus petrolearius</name>
    <dbReference type="NCBI Taxonomy" id="1751295"/>
    <lineage>
        <taxon>Bacteria</taxon>
        <taxon>Thermotogati</taxon>
        <taxon>Deinococcota</taxon>
        <taxon>Deinococci</taxon>
        <taxon>Deinococcales</taxon>
        <taxon>Deinococcaceae</taxon>
        <taxon>Deinococcus</taxon>
    </lineage>
</organism>
<reference evidence="4" key="1">
    <citation type="journal article" date="2019" name="Int. J. Syst. Evol. Microbiol.">
        <title>The Global Catalogue of Microorganisms (GCM) 10K type strain sequencing project: providing services to taxonomists for standard genome sequencing and annotation.</title>
        <authorList>
            <consortium name="The Broad Institute Genomics Platform"/>
            <consortium name="The Broad Institute Genome Sequencing Center for Infectious Disease"/>
            <person name="Wu L."/>
            <person name="Ma J."/>
        </authorList>
    </citation>
    <scope>NUCLEOTIDE SEQUENCE [LARGE SCALE GENOMIC DNA]</scope>
    <source>
        <strain evidence="4">CGMCC 1.15053</strain>
    </source>
</reference>
<dbReference type="SUPFAM" id="SSF56300">
    <property type="entry name" value="Metallo-dependent phosphatases"/>
    <property type="match status" value="1"/>
</dbReference>
<dbReference type="PANTHER" id="PTHR42850">
    <property type="entry name" value="METALLOPHOSPHOESTERASE"/>
    <property type="match status" value="1"/>
</dbReference>
<evidence type="ECO:0000313" key="3">
    <source>
        <dbReference type="EMBL" id="MFC5847319.1"/>
    </source>
</evidence>
<dbReference type="InterPro" id="IPR029052">
    <property type="entry name" value="Metallo-depent_PP-like"/>
</dbReference>
<feature type="domain" description="Calcineurin-like phosphoesterase" evidence="2">
    <location>
        <begin position="1"/>
        <end position="196"/>
    </location>
</feature>
<dbReference type="EMBL" id="JBHSOH010000005">
    <property type="protein sequence ID" value="MFC5847319.1"/>
    <property type="molecule type" value="Genomic_DNA"/>
</dbReference>
<dbReference type="Pfam" id="PF12850">
    <property type="entry name" value="Metallophos_2"/>
    <property type="match status" value="1"/>
</dbReference>
<sequence>MRVAVISDVHGNAYALEAVLAEVRAAAPDLVVNLGDQVEGTADPARAYALQAALGAAEVRGNNEEKLWPGGRRSAVSREFGAWLETQVGAPALERLAALPLTLRAGGLFVCHGSPTSAWEHLLWVWDHGRPRGHDQLGEAGFYRSRDPRELRALVEPLGAEVVLCGHTHRPGATRVGDTLVVNAGSVSDQADGDPRARWTLLERRAGHWTTDFRAVAYDVDAAVAWGRTRSPFGDHLDHMLRSATLEGRGDPGNPGSPQAP</sequence>
<dbReference type="InterPro" id="IPR011152">
    <property type="entry name" value="Pesterase_MJ0912"/>
</dbReference>
<dbReference type="Gene3D" id="3.60.21.10">
    <property type="match status" value="1"/>
</dbReference>
<dbReference type="InterPro" id="IPR050126">
    <property type="entry name" value="Ap4A_hydrolase"/>
</dbReference>
<dbReference type="InterPro" id="IPR024654">
    <property type="entry name" value="Calcineurin-like_PHP_lpxH"/>
</dbReference>
<name>A0ABW1DJ18_9DEIO</name>
<proteinExistence type="inferred from homology"/>
<dbReference type="PANTHER" id="PTHR42850:SF2">
    <property type="entry name" value="BLL5683 PROTEIN"/>
    <property type="match status" value="1"/>
</dbReference>
<evidence type="ECO:0000259" key="2">
    <source>
        <dbReference type="Pfam" id="PF12850"/>
    </source>
</evidence>
<protein>
    <submittedName>
        <fullName evidence="3">Metallophosphoesterase family protein</fullName>
    </submittedName>
</protein>
<keyword evidence="4" id="KW-1185">Reference proteome</keyword>
<evidence type="ECO:0000256" key="1">
    <source>
        <dbReference type="ARBA" id="ARBA00008950"/>
    </source>
</evidence>
<dbReference type="RefSeq" id="WP_380046363.1">
    <property type="nucleotide sequence ID" value="NZ_JBHSOH010000005.1"/>
</dbReference>
<gene>
    <name evidence="3" type="ORF">ACFPQ6_03260</name>
</gene>
<accession>A0ABW1DJ18</accession>
<evidence type="ECO:0000313" key="4">
    <source>
        <dbReference type="Proteomes" id="UP001595979"/>
    </source>
</evidence>
<dbReference type="PIRSF" id="PIRSF000883">
    <property type="entry name" value="Pesterase_MJ0912"/>
    <property type="match status" value="1"/>
</dbReference>
<comment type="similarity">
    <text evidence="1">Belongs to the metallophosphoesterase superfamily. YfcE family.</text>
</comment>
<comment type="caution">
    <text evidence="3">The sequence shown here is derived from an EMBL/GenBank/DDBJ whole genome shotgun (WGS) entry which is preliminary data.</text>
</comment>